<dbReference type="SUPFAM" id="SSF47413">
    <property type="entry name" value="lambda repressor-like DNA-binding domains"/>
    <property type="match status" value="1"/>
</dbReference>
<evidence type="ECO:0000313" key="2">
    <source>
        <dbReference type="EMBL" id="GAA5056303.1"/>
    </source>
</evidence>
<dbReference type="InterPro" id="IPR001387">
    <property type="entry name" value="Cro/C1-type_HTH"/>
</dbReference>
<dbReference type="CDD" id="cd00093">
    <property type="entry name" value="HTH_XRE"/>
    <property type="match status" value="1"/>
</dbReference>
<dbReference type="EMBL" id="BAABKC010000044">
    <property type="protein sequence ID" value="GAA5056303.1"/>
    <property type="molecule type" value="Genomic_DNA"/>
</dbReference>
<gene>
    <name evidence="2" type="ORF">GCM10023336_28890</name>
</gene>
<sequence length="68" mass="7125">MRFDPKPLRVAAAAVGDNTTAAIARKLNAPYGTVIRWTSGRTIPDGPNLAAIQRTYGVTAADLFPVGA</sequence>
<dbReference type="InterPro" id="IPR010982">
    <property type="entry name" value="Lambda_DNA-bd_dom_sf"/>
</dbReference>
<dbReference type="PROSITE" id="PS50943">
    <property type="entry name" value="HTH_CROC1"/>
    <property type="match status" value="1"/>
</dbReference>
<keyword evidence="3" id="KW-1185">Reference proteome</keyword>
<dbReference type="Proteomes" id="UP001500124">
    <property type="component" value="Unassembled WGS sequence"/>
</dbReference>
<feature type="domain" description="HTH cro/C1-type" evidence="1">
    <location>
        <begin position="21"/>
        <end position="63"/>
    </location>
</feature>
<dbReference type="RefSeq" id="WP_345668666.1">
    <property type="nucleotide sequence ID" value="NZ_BAABKC010000044.1"/>
</dbReference>
<name>A0ABP9KFT6_9ACTN</name>
<comment type="caution">
    <text evidence="2">The sequence shown here is derived from an EMBL/GenBank/DDBJ whole genome shotgun (WGS) entry which is preliminary data.</text>
</comment>
<reference evidence="3" key="1">
    <citation type="journal article" date="2019" name="Int. J. Syst. Evol. Microbiol.">
        <title>The Global Catalogue of Microorganisms (GCM) 10K type strain sequencing project: providing services to taxonomists for standard genome sequencing and annotation.</title>
        <authorList>
            <consortium name="The Broad Institute Genomics Platform"/>
            <consortium name="The Broad Institute Genome Sequencing Center for Infectious Disease"/>
            <person name="Wu L."/>
            <person name="Ma J."/>
        </authorList>
    </citation>
    <scope>NUCLEOTIDE SEQUENCE [LARGE SCALE GENOMIC DNA]</scope>
    <source>
        <strain evidence="3">JCM 18410</strain>
    </source>
</reference>
<evidence type="ECO:0000259" key="1">
    <source>
        <dbReference type="PROSITE" id="PS50943"/>
    </source>
</evidence>
<protein>
    <recommendedName>
        <fullName evidence="1">HTH cro/C1-type domain-containing protein</fullName>
    </recommendedName>
</protein>
<proteinExistence type="predicted"/>
<organism evidence="2 3">
    <name type="scientific">Streptomyces similanensis</name>
    <dbReference type="NCBI Taxonomy" id="1274988"/>
    <lineage>
        <taxon>Bacteria</taxon>
        <taxon>Bacillati</taxon>
        <taxon>Actinomycetota</taxon>
        <taxon>Actinomycetes</taxon>
        <taxon>Kitasatosporales</taxon>
        <taxon>Streptomycetaceae</taxon>
        <taxon>Streptomyces</taxon>
    </lineage>
</organism>
<accession>A0ABP9KFT6</accession>
<evidence type="ECO:0000313" key="3">
    <source>
        <dbReference type="Proteomes" id="UP001500124"/>
    </source>
</evidence>